<dbReference type="SUPFAM" id="SSF49785">
    <property type="entry name" value="Galactose-binding domain-like"/>
    <property type="match status" value="1"/>
</dbReference>
<name>A0A6M3IGN7_9ZZZZ</name>
<sequence>MTKTLAQLRQGLCEWTGDWWSGTVDSGEKNFLNDAALADKRDQANSGQWVLFVSGTTSGTDDGQIRLIDSYSDEDNKYEIRWRRPLSADLVAAVVYEIHRYHPDDITRALNFARLSAYPYIYRFIDDSTMYAQESQKEYALPSSLEGSPDEVYITDTITIDDELLENNGFEDWDSSSDPADWGTATNLTLAQETAFVWEGSNSCKCTSTTSAGSLPQTISSASSYAGQKLTFSAPVYANSATRIRLSIYDGTTTTYSSYHGGSGWEELTVSATMPASPSELTVKVEVAAGTAMVFHVDGTCHLWASLRKPSGTPQPMLNYRVNGTLLELPHCPATGRFIRVVGKGLLSSVSSDTDEMEVSDPQTFILYAASYLYLLEQSAARKPTDSTEIYKEIGRTQARLAQLKRECGMESKAQLRISPDWGV</sequence>
<proteinExistence type="predicted"/>
<accession>A0A6M3IGN7</accession>
<organism evidence="1">
    <name type="scientific">viral metagenome</name>
    <dbReference type="NCBI Taxonomy" id="1070528"/>
    <lineage>
        <taxon>unclassified sequences</taxon>
        <taxon>metagenomes</taxon>
        <taxon>organismal metagenomes</taxon>
    </lineage>
</organism>
<dbReference type="InterPro" id="IPR008979">
    <property type="entry name" value="Galactose-bd-like_sf"/>
</dbReference>
<dbReference type="Gene3D" id="2.60.120.260">
    <property type="entry name" value="Galactose-binding domain-like"/>
    <property type="match status" value="1"/>
</dbReference>
<protein>
    <submittedName>
        <fullName evidence="1">Uncharacterized protein</fullName>
    </submittedName>
</protein>
<dbReference type="AlphaFoldDB" id="A0A6M3IGN7"/>
<evidence type="ECO:0000313" key="1">
    <source>
        <dbReference type="EMBL" id="QJA56328.1"/>
    </source>
</evidence>
<reference evidence="1" key="1">
    <citation type="submission" date="2020-03" db="EMBL/GenBank/DDBJ databases">
        <title>The deep terrestrial virosphere.</title>
        <authorList>
            <person name="Holmfeldt K."/>
            <person name="Nilsson E."/>
            <person name="Simone D."/>
            <person name="Lopez-Fernandez M."/>
            <person name="Wu X."/>
            <person name="de Brujin I."/>
            <person name="Lundin D."/>
            <person name="Andersson A."/>
            <person name="Bertilsson S."/>
            <person name="Dopson M."/>
        </authorList>
    </citation>
    <scope>NUCLEOTIDE SEQUENCE</scope>
    <source>
        <strain evidence="1">MM415B01880</strain>
    </source>
</reference>
<gene>
    <name evidence="1" type="ORF">MM415B01880_0006</name>
</gene>
<dbReference type="EMBL" id="MT141212">
    <property type="protein sequence ID" value="QJA56328.1"/>
    <property type="molecule type" value="Genomic_DNA"/>
</dbReference>